<dbReference type="eggNOG" id="COG3651">
    <property type="taxonomic scope" value="Bacteria"/>
</dbReference>
<evidence type="ECO:0008006" key="3">
    <source>
        <dbReference type="Google" id="ProtNLM"/>
    </source>
</evidence>
<dbReference type="KEGG" id="mpt:Mpe_A1928"/>
<sequence>MALNVLGETLRACSYDPLTGYFRDGCCSTSAEDLGTHVICTRVTAAFLAFSRERGNDLVTPRPEWRFAGLKPGDRWCLCALRWKEALEAGAAPPVVLDSTHERALAYVSLEQLQSHAL</sequence>
<name>A2SH47_METPP</name>
<reference evidence="1 2" key="1">
    <citation type="journal article" date="2007" name="J. Bacteriol.">
        <title>Whole-genome analysis of the methyl tert-butyl ether-degrading beta-proteobacterium Methylibium petroleiphilum PM1.</title>
        <authorList>
            <person name="Kane S.R."/>
            <person name="Chakicherla A.Y."/>
            <person name="Chain P.S.G."/>
            <person name="Schmidt R."/>
            <person name="Shin M.W."/>
            <person name="Legler T.C."/>
            <person name="Scow K.M."/>
            <person name="Larimer F.W."/>
            <person name="Lucas S.M."/>
            <person name="Richardson P.M."/>
            <person name="Hristova K.R."/>
        </authorList>
    </citation>
    <scope>NUCLEOTIDE SEQUENCE [LARGE SCALE GENOMIC DNA]</scope>
    <source>
        <strain evidence="2">ATCC BAA-1232 / LMG 22953 / PM1</strain>
    </source>
</reference>
<dbReference type="Pfam" id="PF09996">
    <property type="entry name" value="DUF2237"/>
    <property type="match status" value="1"/>
</dbReference>
<dbReference type="AlphaFoldDB" id="A2SH47"/>
<dbReference type="PANTHER" id="PTHR37466">
    <property type="entry name" value="SLR1628 PROTEIN"/>
    <property type="match status" value="1"/>
</dbReference>
<dbReference type="RefSeq" id="WP_011829523.1">
    <property type="nucleotide sequence ID" value="NC_008825.1"/>
</dbReference>
<dbReference type="InterPro" id="IPR018714">
    <property type="entry name" value="DUF2237"/>
</dbReference>
<gene>
    <name evidence="1" type="ordered locus">Mpe_A1928</name>
</gene>
<dbReference type="STRING" id="420662.Mpe_A1928"/>
<proteinExistence type="predicted"/>
<dbReference type="EMBL" id="CP000555">
    <property type="protein sequence ID" value="ABM94886.1"/>
    <property type="molecule type" value="Genomic_DNA"/>
</dbReference>
<dbReference type="Gene3D" id="3.30.56.110">
    <property type="entry name" value="Protein of unknown function DUF2237"/>
    <property type="match status" value="1"/>
</dbReference>
<dbReference type="HOGENOM" id="CLU_127770_1_0_4"/>
<organism evidence="1 2">
    <name type="scientific">Methylibium petroleiphilum (strain ATCC BAA-1232 / LMG 22953 / PM1)</name>
    <dbReference type="NCBI Taxonomy" id="420662"/>
    <lineage>
        <taxon>Bacteria</taxon>
        <taxon>Pseudomonadati</taxon>
        <taxon>Pseudomonadota</taxon>
        <taxon>Betaproteobacteria</taxon>
        <taxon>Burkholderiales</taxon>
        <taxon>Sphaerotilaceae</taxon>
        <taxon>Methylibium</taxon>
    </lineage>
</organism>
<dbReference type="PANTHER" id="PTHR37466:SF1">
    <property type="entry name" value="SLR1628 PROTEIN"/>
    <property type="match status" value="1"/>
</dbReference>
<accession>A2SH47</accession>
<keyword evidence="2" id="KW-1185">Reference proteome</keyword>
<evidence type="ECO:0000313" key="2">
    <source>
        <dbReference type="Proteomes" id="UP000000366"/>
    </source>
</evidence>
<protein>
    <recommendedName>
        <fullName evidence="3">DUF2237 domain-containing protein</fullName>
    </recommendedName>
</protein>
<evidence type="ECO:0000313" key="1">
    <source>
        <dbReference type="EMBL" id="ABM94886.1"/>
    </source>
</evidence>
<dbReference type="Proteomes" id="UP000000366">
    <property type="component" value="Chromosome"/>
</dbReference>